<evidence type="ECO:0000313" key="3">
    <source>
        <dbReference type="Proteomes" id="UP000626092"/>
    </source>
</evidence>
<organism evidence="2 3">
    <name type="scientific">Rhododendron simsii</name>
    <name type="common">Sims's rhododendron</name>
    <dbReference type="NCBI Taxonomy" id="118357"/>
    <lineage>
        <taxon>Eukaryota</taxon>
        <taxon>Viridiplantae</taxon>
        <taxon>Streptophyta</taxon>
        <taxon>Embryophyta</taxon>
        <taxon>Tracheophyta</taxon>
        <taxon>Spermatophyta</taxon>
        <taxon>Magnoliopsida</taxon>
        <taxon>eudicotyledons</taxon>
        <taxon>Gunneridae</taxon>
        <taxon>Pentapetalae</taxon>
        <taxon>asterids</taxon>
        <taxon>Ericales</taxon>
        <taxon>Ericaceae</taxon>
        <taxon>Ericoideae</taxon>
        <taxon>Rhodoreae</taxon>
        <taxon>Rhododendron</taxon>
    </lineage>
</organism>
<evidence type="ECO:0000313" key="2">
    <source>
        <dbReference type="EMBL" id="KAF7142843.1"/>
    </source>
</evidence>
<keyword evidence="1" id="KW-0812">Transmembrane</keyword>
<name>A0A834GVW5_RHOSS</name>
<keyword evidence="3" id="KW-1185">Reference proteome</keyword>
<protein>
    <submittedName>
        <fullName evidence="2">Uncharacterized protein</fullName>
    </submittedName>
</protein>
<sequence length="205" mass="22973">MAHPSDHRLCSPRFVRCGLILLLLFLVGFIGRLWHLDEDSNAQASCPSCDCDCSSDIGSIPLDMLLLMALFKLSDYALCEIVPQALPSLRLSPDNVFVTRYCGKNGPETNEEMRKDAISLLAEELSLQKDVADDNLQRTKALITGAKKTSSHYQKEAEKCNAGMETCEEAREKAEAGLIEECKLSALWEKRAHEHGWKGERRVYQ</sequence>
<keyword evidence="1" id="KW-0472">Membrane</keyword>
<dbReference type="EMBL" id="WJXA01000005">
    <property type="protein sequence ID" value="KAF7142843.1"/>
    <property type="molecule type" value="Genomic_DNA"/>
</dbReference>
<proteinExistence type="predicted"/>
<dbReference type="InterPro" id="IPR010471">
    <property type="entry name" value="DUF1068"/>
</dbReference>
<reference evidence="2" key="1">
    <citation type="submission" date="2019-11" db="EMBL/GenBank/DDBJ databases">
        <authorList>
            <person name="Liu Y."/>
            <person name="Hou J."/>
            <person name="Li T.-Q."/>
            <person name="Guan C.-H."/>
            <person name="Wu X."/>
            <person name="Wu H.-Z."/>
            <person name="Ling F."/>
            <person name="Zhang R."/>
            <person name="Shi X.-G."/>
            <person name="Ren J.-P."/>
            <person name="Chen E.-F."/>
            <person name="Sun J.-M."/>
        </authorList>
    </citation>
    <scope>NUCLEOTIDE SEQUENCE</scope>
    <source>
        <strain evidence="2">Adult_tree_wgs_1</strain>
        <tissue evidence="2">Leaves</tissue>
    </source>
</reference>
<gene>
    <name evidence="2" type="ORF">RHSIM_Rhsim05G0145000</name>
</gene>
<keyword evidence="1" id="KW-1133">Transmembrane helix</keyword>
<comment type="caution">
    <text evidence="2">The sequence shown here is derived from an EMBL/GenBank/DDBJ whole genome shotgun (WGS) entry which is preliminary data.</text>
</comment>
<dbReference type="PANTHER" id="PTHR32254:SF6">
    <property type="entry name" value="DUF1068 DOMAIN-CONTAINING PROTEIN"/>
    <property type="match status" value="1"/>
</dbReference>
<accession>A0A834GVW5</accession>
<dbReference type="Pfam" id="PF06364">
    <property type="entry name" value="DUF1068"/>
    <property type="match status" value="1"/>
</dbReference>
<evidence type="ECO:0000256" key="1">
    <source>
        <dbReference type="SAM" id="Phobius"/>
    </source>
</evidence>
<feature type="transmembrane region" description="Helical" evidence="1">
    <location>
        <begin position="14"/>
        <end position="34"/>
    </location>
</feature>
<dbReference type="PANTHER" id="PTHR32254">
    <property type="entry name" value="EXPRESSED PROTEIN"/>
    <property type="match status" value="1"/>
</dbReference>
<dbReference type="OrthoDB" id="1851883at2759"/>
<dbReference type="Proteomes" id="UP000626092">
    <property type="component" value="Unassembled WGS sequence"/>
</dbReference>
<dbReference type="AlphaFoldDB" id="A0A834GVW5"/>